<dbReference type="GO" id="GO:0005524">
    <property type="term" value="F:ATP binding"/>
    <property type="evidence" value="ECO:0007669"/>
    <property type="project" value="UniProtKB-KW"/>
</dbReference>
<dbReference type="EMBL" id="NCEQ01000006">
    <property type="protein sequence ID" value="OYX57481.1"/>
    <property type="molecule type" value="Genomic_DNA"/>
</dbReference>
<dbReference type="NCBIfam" id="TIGR02727">
    <property type="entry name" value="MTHFS_bact"/>
    <property type="match status" value="1"/>
</dbReference>
<evidence type="ECO:0000313" key="7">
    <source>
        <dbReference type="Proteomes" id="UP000216147"/>
    </source>
</evidence>
<dbReference type="Gene3D" id="3.40.50.10420">
    <property type="entry name" value="NagB/RpiA/CoA transferase-like"/>
    <property type="match status" value="1"/>
</dbReference>
<dbReference type="Pfam" id="PF01812">
    <property type="entry name" value="5-FTHF_cyc-lig"/>
    <property type="match status" value="1"/>
</dbReference>
<comment type="cofactor">
    <cofactor evidence="5">
        <name>Mg(2+)</name>
        <dbReference type="ChEBI" id="CHEBI:18420"/>
    </cofactor>
</comment>
<comment type="catalytic activity">
    <reaction evidence="5">
        <text>(6S)-5-formyl-5,6,7,8-tetrahydrofolate + ATP = (6R)-5,10-methenyltetrahydrofolate + ADP + phosphate</text>
        <dbReference type="Rhea" id="RHEA:10488"/>
        <dbReference type="ChEBI" id="CHEBI:30616"/>
        <dbReference type="ChEBI" id="CHEBI:43474"/>
        <dbReference type="ChEBI" id="CHEBI:57455"/>
        <dbReference type="ChEBI" id="CHEBI:57457"/>
        <dbReference type="ChEBI" id="CHEBI:456216"/>
        <dbReference type="EC" id="6.3.3.2"/>
    </reaction>
</comment>
<dbReference type="EC" id="6.3.3.2" evidence="5"/>
<protein>
    <recommendedName>
        <fullName evidence="5">5-formyltetrahydrofolate cyclo-ligase</fullName>
        <ecNumber evidence="5">6.3.3.2</ecNumber>
    </recommendedName>
</protein>
<comment type="caution">
    <text evidence="6">The sequence shown here is derived from an EMBL/GenBank/DDBJ whole genome shotgun (WGS) entry which is preliminary data.</text>
</comment>
<name>A0A258HKH4_9CAUL</name>
<evidence type="ECO:0000256" key="2">
    <source>
        <dbReference type="ARBA" id="ARBA00022741"/>
    </source>
</evidence>
<dbReference type="InterPro" id="IPR024185">
    <property type="entry name" value="FTHF_cligase-like_sf"/>
</dbReference>
<proteinExistence type="inferred from homology"/>
<organism evidence="6 7">
    <name type="scientific">Brevundimonas subvibrioides</name>
    <dbReference type="NCBI Taxonomy" id="74313"/>
    <lineage>
        <taxon>Bacteria</taxon>
        <taxon>Pseudomonadati</taxon>
        <taxon>Pseudomonadota</taxon>
        <taxon>Alphaproteobacteria</taxon>
        <taxon>Caulobacterales</taxon>
        <taxon>Caulobacteraceae</taxon>
        <taxon>Brevundimonas</taxon>
    </lineage>
</organism>
<feature type="binding site" evidence="4">
    <location>
        <begin position="6"/>
        <end position="10"/>
    </location>
    <ligand>
        <name>ATP</name>
        <dbReference type="ChEBI" id="CHEBI:30616"/>
    </ligand>
</feature>
<comment type="similarity">
    <text evidence="1 5">Belongs to the 5-formyltetrahydrofolate cyclo-ligase family.</text>
</comment>
<evidence type="ECO:0000313" key="6">
    <source>
        <dbReference type="EMBL" id="OYX57481.1"/>
    </source>
</evidence>
<dbReference type="GO" id="GO:0030272">
    <property type="term" value="F:5-formyltetrahydrofolate cyclo-ligase activity"/>
    <property type="evidence" value="ECO:0007669"/>
    <property type="project" value="UniProtKB-EC"/>
</dbReference>
<keyword evidence="6" id="KW-0436">Ligase</keyword>
<keyword evidence="2 4" id="KW-0547">Nucleotide-binding</keyword>
<evidence type="ECO:0000256" key="3">
    <source>
        <dbReference type="ARBA" id="ARBA00022840"/>
    </source>
</evidence>
<dbReference type="PANTHER" id="PTHR23407:SF1">
    <property type="entry name" value="5-FORMYLTETRAHYDROFOLATE CYCLO-LIGASE"/>
    <property type="match status" value="1"/>
</dbReference>
<keyword evidence="3 4" id="KW-0067">ATP-binding</keyword>
<dbReference type="SUPFAM" id="SSF100950">
    <property type="entry name" value="NagB/RpiA/CoA transferase-like"/>
    <property type="match status" value="1"/>
</dbReference>
<evidence type="ECO:0000256" key="5">
    <source>
        <dbReference type="RuleBase" id="RU361279"/>
    </source>
</evidence>
<feature type="binding site" evidence="4">
    <location>
        <begin position="128"/>
        <end position="136"/>
    </location>
    <ligand>
        <name>ATP</name>
        <dbReference type="ChEBI" id="CHEBI:30616"/>
    </ligand>
</feature>
<dbReference type="GO" id="GO:0035999">
    <property type="term" value="P:tetrahydrofolate interconversion"/>
    <property type="evidence" value="ECO:0007669"/>
    <property type="project" value="TreeGrafter"/>
</dbReference>
<dbReference type="PANTHER" id="PTHR23407">
    <property type="entry name" value="ATPASE INHIBITOR/5-FORMYLTETRAHYDROFOLATE CYCLO-LIGASE"/>
    <property type="match status" value="1"/>
</dbReference>
<feature type="binding site" evidence="4">
    <location>
        <position position="53"/>
    </location>
    <ligand>
        <name>substrate</name>
    </ligand>
</feature>
<dbReference type="InterPro" id="IPR037171">
    <property type="entry name" value="NagB/RpiA_transferase-like"/>
</dbReference>
<dbReference type="PIRSF" id="PIRSF006806">
    <property type="entry name" value="FTHF_cligase"/>
    <property type="match status" value="1"/>
</dbReference>
<dbReference type="InterPro" id="IPR002698">
    <property type="entry name" value="FTHF_cligase"/>
</dbReference>
<keyword evidence="5" id="KW-0460">Magnesium</keyword>
<dbReference type="Proteomes" id="UP000216147">
    <property type="component" value="Unassembled WGS sequence"/>
</dbReference>
<evidence type="ECO:0000256" key="4">
    <source>
        <dbReference type="PIRSR" id="PIRSR006806-1"/>
    </source>
</evidence>
<gene>
    <name evidence="6" type="ORF">B7Y86_06910</name>
</gene>
<dbReference type="AlphaFoldDB" id="A0A258HKH4"/>
<evidence type="ECO:0000256" key="1">
    <source>
        <dbReference type="ARBA" id="ARBA00010638"/>
    </source>
</evidence>
<keyword evidence="5" id="KW-0479">Metal-binding</keyword>
<accession>A0A258HKH4</accession>
<sequence>MTHPDKPALRAEARAARRRLASVEPLAAGRVAAHAAELPSADLVAFYRAIGSELDPEPLARALIAAGAAACLPVALERDAPMIFRRWTPGDPLEVDAAGCPAPLPLAEVVDPDLIITPLLAFDDFGGRLGQGGGYYDRTFAARPDALRIGFAFAGQRSARLPMESHDIPLHGVLTEVGYTAARKV</sequence>
<reference evidence="6 7" key="1">
    <citation type="submission" date="2017-03" db="EMBL/GenBank/DDBJ databases">
        <title>Lifting the veil on microbial sulfur biogeochemistry in mining wastewaters.</title>
        <authorList>
            <person name="Kantor R.S."/>
            <person name="Colenbrander Nelson T."/>
            <person name="Marshall S."/>
            <person name="Bennett D."/>
            <person name="Apte S."/>
            <person name="Camacho D."/>
            <person name="Thomas B.C."/>
            <person name="Warren L.A."/>
            <person name="Banfield J.F."/>
        </authorList>
    </citation>
    <scope>NUCLEOTIDE SEQUENCE [LARGE SCALE GENOMIC DNA]</scope>
    <source>
        <strain evidence="6">32-68-21</strain>
    </source>
</reference>
<dbReference type="GO" id="GO:0009396">
    <property type="term" value="P:folic acid-containing compound biosynthetic process"/>
    <property type="evidence" value="ECO:0007669"/>
    <property type="project" value="TreeGrafter"/>
</dbReference>
<dbReference type="GO" id="GO:0046872">
    <property type="term" value="F:metal ion binding"/>
    <property type="evidence" value="ECO:0007669"/>
    <property type="project" value="UniProtKB-KW"/>
</dbReference>